<evidence type="ECO:0000313" key="2">
    <source>
        <dbReference type="EMBL" id="MDG6144079.1"/>
    </source>
</evidence>
<keyword evidence="3" id="KW-1185">Reference proteome</keyword>
<organism evidence="2 3">
    <name type="scientific">Lactococcus formosensis</name>
    <dbReference type="NCBI Taxonomy" id="1281486"/>
    <lineage>
        <taxon>Bacteria</taxon>
        <taxon>Bacillati</taxon>
        <taxon>Bacillota</taxon>
        <taxon>Bacilli</taxon>
        <taxon>Lactobacillales</taxon>
        <taxon>Streptococcaceae</taxon>
        <taxon>Lactococcus</taxon>
    </lineage>
</organism>
<dbReference type="RefSeq" id="WP_279361205.1">
    <property type="nucleotide sequence ID" value="NZ_JAMWEC010000001.1"/>
</dbReference>
<feature type="transmembrane region" description="Helical" evidence="1">
    <location>
        <begin position="120"/>
        <end position="143"/>
    </location>
</feature>
<keyword evidence="1" id="KW-1133">Transmembrane helix</keyword>
<evidence type="ECO:0000313" key="3">
    <source>
        <dbReference type="Proteomes" id="UP001153199"/>
    </source>
</evidence>
<reference evidence="2" key="1">
    <citation type="submission" date="2022-06" db="EMBL/GenBank/DDBJ databases">
        <title>Lactococcus from bovine mastitis in China.</title>
        <authorList>
            <person name="Lin Y."/>
            <person name="Han B."/>
        </authorList>
    </citation>
    <scope>NUCLEOTIDE SEQUENCE</scope>
    <source>
        <strain evidence="2">Ningxia-I-26</strain>
    </source>
</reference>
<accession>A0A9X4NUZ9</accession>
<keyword evidence="1" id="KW-0812">Transmembrane</keyword>
<dbReference type="AlphaFoldDB" id="A0A9X4NUZ9"/>
<dbReference type="Proteomes" id="UP001153199">
    <property type="component" value="Unassembled WGS sequence"/>
</dbReference>
<name>A0A9X4NUZ9_9LACT</name>
<comment type="caution">
    <text evidence="2">The sequence shown here is derived from an EMBL/GenBank/DDBJ whole genome shotgun (WGS) entry which is preliminary data.</text>
</comment>
<sequence length="162" mass="18979">MNNIKIKPGHLIFLFLAWFASMFLPSTLNRVKFSETLSLEQVYENFFYLLFHQEIAVGLALLLLISLAFFLSLKKERGTHFIVLACLILYACYFIIYLPLVMAIDNHVQPHQLRGFAEFFWLFYDYGYIVSVCLGLIFLLYFFKYSLDSKEKSAPTSQKLLE</sequence>
<feature type="transmembrane region" description="Helical" evidence="1">
    <location>
        <begin position="46"/>
        <end position="69"/>
    </location>
</feature>
<feature type="transmembrane region" description="Helical" evidence="1">
    <location>
        <begin position="81"/>
        <end position="100"/>
    </location>
</feature>
<gene>
    <name evidence="2" type="ORF">NF717_00190</name>
</gene>
<dbReference type="EMBL" id="JAMWFV010000001">
    <property type="protein sequence ID" value="MDG6144079.1"/>
    <property type="molecule type" value="Genomic_DNA"/>
</dbReference>
<protein>
    <submittedName>
        <fullName evidence="2">Uncharacterized protein</fullName>
    </submittedName>
</protein>
<evidence type="ECO:0000256" key="1">
    <source>
        <dbReference type="SAM" id="Phobius"/>
    </source>
</evidence>
<proteinExistence type="predicted"/>
<keyword evidence="1" id="KW-0472">Membrane</keyword>